<accession>A0A7G5H541</accession>
<proteinExistence type="predicted"/>
<name>A0A7G5H541_9BACT</name>
<evidence type="ECO:0000313" key="1">
    <source>
        <dbReference type="EMBL" id="QMW06233.1"/>
    </source>
</evidence>
<sequence length="173" mass="20055">MEKAADTFETLLEKYIFTVSSVVIDQLDSAQQNQLVHLLMSCNKSHIVSPPVSESENQQVIKRSKETESQSVEDRLRVQWQVAVSLPGRDYVVYQQRQLVIYQTHIDLLLYHISRLSNLLKQATGREATKYGELIRLAHYQTLQDRYIVKVAKLRADQQKVSVQLNLYYESIS</sequence>
<protein>
    <submittedName>
        <fullName evidence="1">Uncharacterized protein</fullName>
    </submittedName>
</protein>
<reference evidence="1 2" key="1">
    <citation type="submission" date="2020-07" db="EMBL/GenBank/DDBJ databases">
        <title>Spirosoma foliorum sp. nov., isolated from the leaves on the Nejang mountain Korea, Republic of.</title>
        <authorList>
            <person name="Ho H."/>
            <person name="Lee Y.-J."/>
            <person name="Nurcahyanto D.-A."/>
            <person name="Kim S.-G."/>
        </authorList>
    </citation>
    <scope>NUCLEOTIDE SEQUENCE [LARGE SCALE GENOMIC DNA]</scope>
    <source>
        <strain evidence="1 2">PL0136</strain>
    </source>
</reference>
<keyword evidence="2" id="KW-1185">Reference proteome</keyword>
<dbReference type="RefSeq" id="WP_182463604.1">
    <property type="nucleotide sequence ID" value="NZ_CP059732.1"/>
</dbReference>
<evidence type="ECO:0000313" key="2">
    <source>
        <dbReference type="Proteomes" id="UP000515369"/>
    </source>
</evidence>
<dbReference type="EMBL" id="CP059732">
    <property type="protein sequence ID" value="QMW06233.1"/>
    <property type="molecule type" value="Genomic_DNA"/>
</dbReference>
<organism evidence="1 2">
    <name type="scientific">Spirosoma foliorum</name>
    <dbReference type="NCBI Taxonomy" id="2710596"/>
    <lineage>
        <taxon>Bacteria</taxon>
        <taxon>Pseudomonadati</taxon>
        <taxon>Bacteroidota</taxon>
        <taxon>Cytophagia</taxon>
        <taxon>Cytophagales</taxon>
        <taxon>Cytophagaceae</taxon>
        <taxon>Spirosoma</taxon>
    </lineage>
</organism>
<dbReference type="Proteomes" id="UP000515369">
    <property type="component" value="Chromosome"/>
</dbReference>
<dbReference type="AlphaFoldDB" id="A0A7G5H541"/>
<dbReference type="KEGG" id="sfol:H3H32_15765"/>
<gene>
    <name evidence="1" type="ORF">H3H32_15765</name>
</gene>